<evidence type="ECO:0008006" key="3">
    <source>
        <dbReference type="Google" id="ProtNLM"/>
    </source>
</evidence>
<dbReference type="HOGENOM" id="CLU_1784919_0_0_0"/>
<evidence type="ECO:0000313" key="2">
    <source>
        <dbReference type="Proteomes" id="UP000007013"/>
    </source>
</evidence>
<name>B1ZXP9_OPITP</name>
<dbReference type="RefSeq" id="WP_012373809.1">
    <property type="nucleotide sequence ID" value="NC_010571.1"/>
</dbReference>
<dbReference type="InterPro" id="IPR024227">
    <property type="entry name" value="DUF3795"/>
</dbReference>
<gene>
    <name evidence="1" type="ordered locus">Oter_0983</name>
</gene>
<sequence>MRSLQAAAATAEDKPTEKLPDLKSRAYCGLICDDRCELYHATQAQDPAAMKAVHEKWQWKQKHGIDDPALCFCHGCKPTEKQSLNVMQQRCTVRVCAMKRGFDSCIQCQELVRCEKELWKNWPKFKQQVEQWQKDYVAAGMVTVA</sequence>
<organism evidence="1 2">
    <name type="scientific">Opitutus terrae (strain DSM 11246 / JCM 15787 / PB90-1)</name>
    <dbReference type="NCBI Taxonomy" id="452637"/>
    <lineage>
        <taxon>Bacteria</taxon>
        <taxon>Pseudomonadati</taxon>
        <taxon>Verrucomicrobiota</taxon>
        <taxon>Opitutia</taxon>
        <taxon>Opitutales</taxon>
        <taxon>Opitutaceae</taxon>
        <taxon>Opitutus</taxon>
    </lineage>
</organism>
<evidence type="ECO:0000313" key="1">
    <source>
        <dbReference type="EMBL" id="ACB74271.1"/>
    </source>
</evidence>
<keyword evidence="2" id="KW-1185">Reference proteome</keyword>
<accession>B1ZXP9</accession>
<reference evidence="1 2" key="1">
    <citation type="journal article" date="2011" name="J. Bacteriol.">
        <title>Genome sequence of the verrucomicrobium Opitutus terrae PB90-1, an abundant inhabitant of rice paddy soil ecosystems.</title>
        <authorList>
            <person name="van Passel M.W."/>
            <person name="Kant R."/>
            <person name="Palva A."/>
            <person name="Copeland A."/>
            <person name="Lucas S."/>
            <person name="Lapidus A."/>
            <person name="Glavina del Rio T."/>
            <person name="Pitluck S."/>
            <person name="Goltsman E."/>
            <person name="Clum A."/>
            <person name="Sun H."/>
            <person name="Schmutz J."/>
            <person name="Larimer F.W."/>
            <person name="Land M.L."/>
            <person name="Hauser L."/>
            <person name="Kyrpides N."/>
            <person name="Mikhailova N."/>
            <person name="Richardson P.P."/>
            <person name="Janssen P.H."/>
            <person name="de Vos W.M."/>
            <person name="Smidt H."/>
        </authorList>
    </citation>
    <scope>NUCLEOTIDE SEQUENCE [LARGE SCALE GENOMIC DNA]</scope>
    <source>
        <strain evidence="2">DSM 11246 / JCM 15787 / PB90-1</strain>
    </source>
</reference>
<dbReference type="Pfam" id="PF12675">
    <property type="entry name" value="DUF3795"/>
    <property type="match status" value="1"/>
</dbReference>
<dbReference type="AlphaFoldDB" id="B1ZXP9"/>
<protein>
    <recommendedName>
        <fullName evidence="3">DUF3795 domain-containing protein</fullName>
    </recommendedName>
</protein>
<dbReference type="eggNOG" id="ENOG5034BRY">
    <property type="taxonomic scope" value="Bacteria"/>
</dbReference>
<dbReference type="EMBL" id="CP001032">
    <property type="protein sequence ID" value="ACB74271.1"/>
    <property type="molecule type" value="Genomic_DNA"/>
</dbReference>
<dbReference type="Proteomes" id="UP000007013">
    <property type="component" value="Chromosome"/>
</dbReference>
<proteinExistence type="predicted"/>
<dbReference type="KEGG" id="ote:Oter_0983"/>
<dbReference type="OrthoDB" id="9803966at2"/>